<dbReference type="OrthoDB" id="9801454at2"/>
<dbReference type="InterPro" id="IPR008136">
    <property type="entry name" value="CinA_C"/>
</dbReference>
<organism evidence="2 3">
    <name type="scientific">Helicobacter ganmani</name>
    <dbReference type="NCBI Taxonomy" id="60246"/>
    <lineage>
        <taxon>Bacteria</taxon>
        <taxon>Pseudomonadati</taxon>
        <taxon>Campylobacterota</taxon>
        <taxon>Epsilonproteobacteria</taxon>
        <taxon>Campylobacterales</taxon>
        <taxon>Helicobacteraceae</taxon>
        <taxon>Helicobacter</taxon>
    </lineage>
</organism>
<name>A0A3D8IB36_9HELI</name>
<dbReference type="Gene3D" id="3.90.950.20">
    <property type="entry name" value="CinA-like"/>
    <property type="match status" value="1"/>
</dbReference>
<feature type="domain" description="CinA C-terminal" evidence="1">
    <location>
        <begin position="220"/>
        <end position="371"/>
    </location>
</feature>
<sequence length="377" mass="41916">MNILFCIGKNYRDFLPLNQFAQRFAREMIGDIHQIIFCDSLDLKINPENALFGSLGFSLQIADNLLIVADSQCFSKLLEFIQTTHKESNIKIPPITRKKMLKIECEVENQMRRIWLLDLQNSFENQTESQEDLQCFLESQFGECGEVYRTIFLYLLGLDAISAKILLEGIAKDFEVNLEILNTDSSLEILSATSKRDESLKEFVKVVQFSFGDKIFPSRNLAQSVIALLSQHHLKITAAESCTGGLIAYHLTKESGASNVFDGGVIGYANAIKESWLEVSSENLESFGAVSEAVVREMLEGALKLSGADFALATSGIAGPSGGSASKPIGTIFIGAKDRKGAEIIERLHFKGDRNYIQAQATIYAYLLFLKVFLSNY</sequence>
<gene>
    <name evidence="2" type="ORF">CQA43_06860</name>
</gene>
<evidence type="ECO:0000259" key="1">
    <source>
        <dbReference type="Pfam" id="PF02464"/>
    </source>
</evidence>
<dbReference type="EMBL" id="NXLS01000007">
    <property type="protein sequence ID" value="RDU62308.1"/>
    <property type="molecule type" value="Genomic_DNA"/>
</dbReference>
<dbReference type="NCBIfam" id="TIGR00199">
    <property type="entry name" value="PncC_domain"/>
    <property type="match status" value="1"/>
</dbReference>
<protein>
    <submittedName>
        <fullName evidence="2">CinA family protein</fullName>
    </submittedName>
</protein>
<dbReference type="RefSeq" id="WP_115551874.1">
    <property type="nucleotide sequence ID" value="NZ_CAOOIB010000031.1"/>
</dbReference>
<comment type="caution">
    <text evidence="2">The sequence shown here is derived from an EMBL/GenBank/DDBJ whole genome shotgun (WGS) entry which is preliminary data.</text>
</comment>
<dbReference type="GeneID" id="82536008"/>
<evidence type="ECO:0000313" key="3">
    <source>
        <dbReference type="Proteomes" id="UP000256650"/>
    </source>
</evidence>
<dbReference type="Pfam" id="PF02464">
    <property type="entry name" value="CinA"/>
    <property type="match status" value="1"/>
</dbReference>
<dbReference type="AlphaFoldDB" id="A0A3D8IB36"/>
<proteinExistence type="predicted"/>
<dbReference type="Proteomes" id="UP000256650">
    <property type="component" value="Unassembled WGS sequence"/>
</dbReference>
<evidence type="ECO:0000313" key="2">
    <source>
        <dbReference type="EMBL" id="RDU62308.1"/>
    </source>
</evidence>
<reference evidence="2 3" key="1">
    <citation type="submission" date="2018-04" db="EMBL/GenBank/DDBJ databases">
        <title>Novel Campyloabacter and Helicobacter Species and Strains.</title>
        <authorList>
            <person name="Mannion A.J."/>
            <person name="Shen Z."/>
            <person name="Fox J.G."/>
        </authorList>
    </citation>
    <scope>NUCLEOTIDE SEQUENCE [LARGE SCALE GENOMIC DNA]</scope>
    <source>
        <strain evidence="2 3">MIT 99-5101</strain>
    </source>
</reference>
<dbReference type="InterPro" id="IPR036653">
    <property type="entry name" value="CinA-like_C"/>
</dbReference>
<dbReference type="SUPFAM" id="SSF142433">
    <property type="entry name" value="CinA-like"/>
    <property type="match status" value="1"/>
</dbReference>
<accession>A0A3D8IB36</accession>
<keyword evidence="3" id="KW-1185">Reference proteome</keyword>